<evidence type="ECO:0000259" key="10">
    <source>
        <dbReference type="SMART" id="SM01003"/>
    </source>
</evidence>
<keyword evidence="4" id="KW-0547">Nucleotide-binding</keyword>
<dbReference type="InterPro" id="IPR007698">
    <property type="entry name" value="AlaDH/PNT_NAD(H)-bd"/>
</dbReference>
<dbReference type="SMART" id="SM01002">
    <property type="entry name" value="AlaDh_PNT_C"/>
    <property type="match status" value="1"/>
</dbReference>
<evidence type="ECO:0000256" key="3">
    <source>
        <dbReference type="ARBA" id="ARBA00012943"/>
    </source>
</evidence>
<name>A0ABU5ZHZ5_9BACL</name>
<keyword evidence="11" id="KW-0560">Oxidoreductase</keyword>
<gene>
    <name evidence="11" type="ORF">VF724_10655</name>
</gene>
<dbReference type="Proteomes" id="UP001310386">
    <property type="component" value="Unassembled WGS sequence"/>
</dbReference>
<keyword evidence="5" id="KW-0521">NADP</keyword>
<dbReference type="CDD" id="cd05304">
    <property type="entry name" value="Rubrum_tdh"/>
    <property type="match status" value="1"/>
</dbReference>
<comment type="function">
    <text evidence="1">The transhydrogenation between NADH and NADP is coupled to respiration and ATP hydrolysis and functions as a proton pump across the membrane.</text>
</comment>
<proteinExistence type="inferred from homology"/>
<dbReference type="SMART" id="SM01003">
    <property type="entry name" value="AlaDh_PNT_N"/>
    <property type="match status" value="1"/>
</dbReference>
<dbReference type="PANTHER" id="PTHR10160">
    <property type="entry name" value="NAD(P) TRANSHYDROGENASE"/>
    <property type="match status" value="1"/>
</dbReference>
<dbReference type="PROSITE" id="PS00837">
    <property type="entry name" value="ALADH_PNT_2"/>
    <property type="match status" value="1"/>
</dbReference>
<dbReference type="InterPro" id="IPR007886">
    <property type="entry name" value="AlaDH/PNT_N"/>
</dbReference>
<evidence type="ECO:0000259" key="9">
    <source>
        <dbReference type="SMART" id="SM01002"/>
    </source>
</evidence>
<evidence type="ECO:0000256" key="6">
    <source>
        <dbReference type="ARBA" id="ARBA00022967"/>
    </source>
</evidence>
<dbReference type="NCBIfam" id="NF006942">
    <property type="entry name" value="PRK09424.1"/>
    <property type="match status" value="1"/>
</dbReference>
<evidence type="ECO:0000256" key="8">
    <source>
        <dbReference type="ARBA" id="ARBA00048202"/>
    </source>
</evidence>
<protein>
    <recommendedName>
        <fullName evidence="3">proton-translocating NAD(P)(+) transhydrogenase</fullName>
        <ecNumber evidence="3">7.1.1.1</ecNumber>
    </recommendedName>
</protein>
<accession>A0ABU5ZHZ5</accession>
<dbReference type="SUPFAM" id="SSF52283">
    <property type="entry name" value="Formate/glycerate dehydrogenase catalytic domain-like"/>
    <property type="match status" value="1"/>
</dbReference>
<keyword evidence="6" id="KW-1278">Translocase</keyword>
<sequence length="390" mass="41933">MKLGVINEKTEGERRVALVPDTVSRLVKAGHTVMVQSGAGERAFLSDQDYREAGAEIVHDGISMIREAHVLFGVRAPGLENSIELHALKPGTVLIAVFQPLVEKVDYFQALSERGVTVFSMDAIPRISRSQSMDVLSSMSTVSGYRAVAIAAERLGKFFPLLMTAAGTIPPAKVLVLGAGVAGLQAIATARRLGAVVEAFDTRPVVREQVESLGASFVTLDVEAQQTKDGYAQALSDDAHSRELDALRGPVAHSDVVITTALIPGKRAPLLITREMVESMRPGSVIVDLAAEAGGNCELSQPGQTIEAHHVTIAAPLNVPSQLPLHASQLFSRNVVTFFNHALSQGLSVTEVPRQTEMDFTDEIVRRTCLIHNGKLVNEGLQKRLDEERG</sequence>
<keyword evidence="7" id="KW-0520">NAD</keyword>
<dbReference type="EMBL" id="JAYJLD010000013">
    <property type="protein sequence ID" value="MEB3102124.1"/>
    <property type="molecule type" value="Genomic_DNA"/>
</dbReference>
<dbReference type="Pfam" id="PF05222">
    <property type="entry name" value="AlaDh_PNT_N"/>
    <property type="match status" value="1"/>
</dbReference>
<dbReference type="EC" id="7.1.1.1" evidence="3"/>
<feature type="domain" description="Alanine dehydrogenase/pyridine nucleotide transhydrogenase NAD(H)-binding" evidence="9">
    <location>
        <begin position="152"/>
        <end position="315"/>
    </location>
</feature>
<comment type="similarity">
    <text evidence="2">Belongs to the AlaDH/PNT family.</text>
</comment>
<dbReference type="PANTHER" id="PTHR10160:SF19">
    <property type="entry name" value="PROTON-TRANSLOCATING NAD(P)(+) TRANSHYDROGENASE"/>
    <property type="match status" value="1"/>
</dbReference>
<feature type="domain" description="Alanine dehydrogenase/pyridine nucleotide transhydrogenase N-terminal" evidence="10">
    <location>
        <begin position="4"/>
        <end position="143"/>
    </location>
</feature>
<reference evidence="11" key="1">
    <citation type="submission" date="2023-12" db="EMBL/GenBank/DDBJ databases">
        <title>Fervidustalea candida gen. nov., sp. nov., a novel member of the family Paenibacillaceae isolated from a geothermal area.</title>
        <authorList>
            <person name="Li W.-J."/>
            <person name="Jiao J.-Y."/>
            <person name="Chen Y."/>
        </authorList>
    </citation>
    <scope>NUCLEOTIDE SEQUENCE</scope>
    <source>
        <strain evidence="11">SYSU GA230002</strain>
    </source>
</reference>
<organism evidence="11 12">
    <name type="scientific">Ferviditalea candida</name>
    <dbReference type="NCBI Taxonomy" id="3108399"/>
    <lineage>
        <taxon>Bacteria</taxon>
        <taxon>Bacillati</taxon>
        <taxon>Bacillota</taxon>
        <taxon>Bacilli</taxon>
        <taxon>Bacillales</taxon>
        <taxon>Paenibacillaceae</taxon>
        <taxon>Ferviditalea</taxon>
    </lineage>
</organism>
<evidence type="ECO:0000256" key="5">
    <source>
        <dbReference type="ARBA" id="ARBA00022857"/>
    </source>
</evidence>
<keyword evidence="12" id="KW-1185">Reference proteome</keyword>
<evidence type="ECO:0000313" key="11">
    <source>
        <dbReference type="EMBL" id="MEB3102124.1"/>
    </source>
</evidence>
<dbReference type="Gene3D" id="3.40.50.720">
    <property type="entry name" value="NAD(P)-binding Rossmann-like Domain"/>
    <property type="match status" value="2"/>
</dbReference>
<evidence type="ECO:0000256" key="2">
    <source>
        <dbReference type="ARBA" id="ARBA00005689"/>
    </source>
</evidence>
<dbReference type="RefSeq" id="WP_371754240.1">
    <property type="nucleotide sequence ID" value="NZ_JAYJLD010000013.1"/>
</dbReference>
<evidence type="ECO:0000256" key="4">
    <source>
        <dbReference type="ARBA" id="ARBA00022741"/>
    </source>
</evidence>
<evidence type="ECO:0000313" key="12">
    <source>
        <dbReference type="Proteomes" id="UP001310386"/>
    </source>
</evidence>
<comment type="catalytic activity">
    <reaction evidence="8">
        <text>NAD(+) + NADPH + H(+)(in) = NADH + NADP(+) + H(+)(out)</text>
        <dbReference type="Rhea" id="RHEA:47992"/>
        <dbReference type="ChEBI" id="CHEBI:15378"/>
        <dbReference type="ChEBI" id="CHEBI:57540"/>
        <dbReference type="ChEBI" id="CHEBI:57783"/>
        <dbReference type="ChEBI" id="CHEBI:57945"/>
        <dbReference type="ChEBI" id="CHEBI:58349"/>
        <dbReference type="EC" id="7.1.1.1"/>
    </reaction>
</comment>
<dbReference type="Pfam" id="PF01262">
    <property type="entry name" value="AlaDh_PNT_C"/>
    <property type="match status" value="1"/>
</dbReference>
<evidence type="ECO:0000256" key="7">
    <source>
        <dbReference type="ARBA" id="ARBA00023027"/>
    </source>
</evidence>
<dbReference type="InterPro" id="IPR036291">
    <property type="entry name" value="NAD(P)-bd_dom_sf"/>
</dbReference>
<comment type="caution">
    <text evidence="11">The sequence shown here is derived from an EMBL/GenBank/DDBJ whole genome shotgun (WGS) entry which is preliminary data.</text>
</comment>
<dbReference type="GO" id="GO:0016491">
    <property type="term" value="F:oxidoreductase activity"/>
    <property type="evidence" value="ECO:0007669"/>
    <property type="project" value="UniProtKB-KW"/>
</dbReference>
<evidence type="ECO:0000256" key="1">
    <source>
        <dbReference type="ARBA" id="ARBA00003943"/>
    </source>
</evidence>
<dbReference type="InterPro" id="IPR008143">
    <property type="entry name" value="Ala_DH/PNT_CS2"/>
</dbReference>
<dbReference type="SUPFAM" id="SSF51735">
    <property type="entry name" value="NAD(P)-binding Rossmann-fold domains"/>
    <property type="match status" value="1"/>
</dbReference>